<dbReference type="RefSeq" id="WP_057740433.1">
    <property type="nucleotide sequence ID" value="NZ_LJYG01000002.1"/>
</dbReference>
<comment type="caution">
    <text evidence="3">The sequence shown here is derived from an EMBL/GenBank/DDBJ whole genome shotgun (WGS) entry which is preliminary data.</text>
</comment>
<dbReference type="PROSITE" id="PS00061">
    <property type="entry name" value="ADH_SHORT"/>
    <property type="match status" value="1"/>
</dbReference>
<dbReference type="PANTHER" id="PTHR42760">
    <property type="entry name" value="SHORT-CHAIN DEHYDROGENASES/REDUCTASES FAMILY MEMBER"/>
    <property type="match status" value="1"/>
</dbReference>
<dbReference type="Gene3D" id="3.40.50.720">
    <property type="entry name" value="NAD(P)-binding Rossmann-like Domain"/>
    <property type="match status" value="1"/>
</dbReference>
<dbReference type="AlphaFoldDB" id="A0A0R3E6K2"/>
<dbReference type="Pfam" id="PF13561">
    <property type="entry name" value="adh_short_C2"/>
    <property type="match status" value="1"/>
</dbReference>
<sequence length="257" mass="27749">MDNQPRPSALVTGAGRGIGRAIALALSRAGFTIIANDLPGSEGLVETVAAIRETGREAKPVALDISQIEQHPQFVHEAWNAFGGIDCLVNNAGVSVSVRDDLLKMTPESYDRVMNINLRGPFFLTQEIARRMIEANSSSFRSIITVSSINAEFASIDRGEYCISKTGLSMMAQLFAIRLAEHGIGSYEIRPGIIRTQMTAVAREKYDRLIAEGLTPIKRWGEPDDIGRAAAMLASGQLGYSTGEVVRVDGGLALRSL</sequence>
<evidence type="ECO:0000313" key="3">
    <source>
        <dbReference type="EMBL" id="KRQ17751.1"/>
    </source>
</evidence>
<evidence type="ECO:0000256" key="1">
    <source>
        <dbReference type="ARBA" id="ARBA00006484"/>
    </source>
</evidence>
<keyword evidence="4" id="KW-1185">Reference proteome</keyword>
<dbReference type="InterPro" id="IPR020904">
    <property type="entry name" value="Sc_DH/Rdtase_CS"/>
</dbReference>
<reference evidence="3 4" key="1">
    <citation type="submission" date="2015-09" db="EMBL/GenBank/DDBJ databases">
        <title>Draft Genome Sequence of Bradyrhizobium manausense Strain BR 3351T, a Novel Symbiotic Nitrogen-Fixing Alphaproteobacterium Isolated from Brazilian Amazon Rain Forest.</title>
        <authorList>
            <person name="De Araujo J.L."/>
            <person name="Zilli J.E."/>
        </authorList>
    </citation>
    <scope>NUCLEOTIDE SEQUENCE [LARGE SCALE GENOMIC DNA]</scope>
    <source>
        <strain evidence="3 4">BR3351</strain>
    </source>
</reference>
<dbReference type="FunFam" id="3.40.50.720:FF:000084">
    <property type="entry name" value="Short-chain dehydrogenase reductase"/>
    <property type="match status" value="1"/>
</dbReference>
<comment type="similarity">
    <text evidence="1">Belongs to the short-chain dehydrogenases/reductases (SDR) family.</text>
</comment>
<gene>
    <name evidence="3" type="ORF">AOQ71_00365</name>
</gene>
<dbReference type="InterPro" id="IPR036291">
    <property type="entry name" value="NAD(P)-bd_dom_sf"/>
</dbReference>
<organism evidence="3 4">
    <name type="scientific">Bradyrhizobium manausense</name>
    <dbReference type="NCBI Taxonomy" id="989370"/>
    <lineage>
        <taxon>Bacteria</taxon>
        <taxon>Pseudomonadati</taxon>
        <taxon>Pseudomonadota</taxon>
        <taxon>Alphaproteobacteria</taxon>
        <taxon>Hyphomicrobiales</taxon>
        <taxon>Nitrobacteraceae</taxon>
        <taxon>Bradyrhizobium</taxon>
    </lineage>
</organism>
<evidence type="ECO:0000313" key="4">
    <source>
        <dbReference type="Proteomes" id="UP000051936"/>
    </source>
</evidence>
<keyword evidence="2" id="KW-0560">Oxidoreductase</keyword>
<dbReference type="SUPFAM" id="SSF51735">
    <property type="entry name" value="NAD(P)-binding Rossmann-fold domains"/>
    <property type="match status" value="1"/>
</dbReference>
<proteinExistence type="inferred from homology"/>
<dbReference type="STRING" id="989370.AOQ71_00365"/>
<dbReference type="PRINTS" id="PR00081">
    <property type="entry name" value="GDHRDH"/>
</dbReference>
<dbReference type="EMBL" id="LJYG01000002">
    <property type="protein sequence ID" value="KRQ17751.1"/>
    <property type="molecule type" value="Genomic_DNA"/>
</dbReference>
<evidence type="ECO:0000256" key="2">
    <source>
        <dbReference type="ARBA" id="ARBA00023002"/>
    </source>
</evidence>
<dbReference type="GO" id="GO:0016616">
    <property type="term" value="F:oxidoreductase activity, acting on the CH-OH group of donors, NAD or NADP as acceptor"/>
    <property type="evidence" value="ECO:0007669"/>
    <property type="project" value="TreeGrafter"/>
</dbReference>
<dbReference type="PRINTS" id="PR00080">
    <property type="entry name" value="SDRFAMILY"/>
</dbReference>
<accession>A0A0R3E6K2</accession>
<dbReference type="GO" id="GO:0048038">
    <property type="term" value="F:quinone binding"/>
    <property type="evidence" value="ECO:0007669"/>
    <property type="project" value="TreeGrafter"/>
</dbReference>
<dbReference type="NCBIfam" id="NF009386">
    <property type="entry name" value="PRK12745.1"/>
    <property type="match status" value="1"/>
</dbReference>
<dbReference type="OrthoDB" id="9803333at2"/>
<protein>
    <submittedName>
        <fullName evidence="3">3-ketoacyl-ACP reductase</fullName>
    </submittedName>
</protein>
<name>A0A0R3E6K2_9BRAD</name>
<dbReference type="GO" id="GO:0006633">
    <property type="term" value="P:fatty acid biosynthetic process"/>
    <property type="evidence" value="ECO:0007669"/>
    <property type="project" value="TreeGrafter"/>
</dbReference>
<dbReference type="Proteomes" id="UP000051936">
    <property type="component" value="Unassembled WGS sequence"/>
</dbReference>
<dbReference type="PANTHER" id="PTHR42760:SF133">
    <property type="entry name" value="3-OXOACYL-[ACYL-CARRIER-PROTEIN] REDUCTASE"/>
    <property type="match status" value="1"/>
</dbReference>
<dbReference type="InterPro" id="IPR002347">
    <property type="entry name" value="SDR_fam"/>
</dbReference>